<dbReference type="AlphaFoldDB" id="A0A369KYF1"/>
<keyword evidence="1" id="KW-0472">Membrane</keyword>
<keyword evidence="1" id="KW-0812">Transmembrane</keyword>
<accession>A0A369KYF1</accession>
<keyword evidence="3" id="KW-1185">Reference proteome</keyword>
<organism evidence="2 3">
    <name type="scientific">Spirobacillus cienkowskii</name>
    <dbReference type="NCBI Taxonomy" id="495820"/>
    <lineage>
        <taxon>Bacteria</taxon>
        <taxon>Pseudomonadati</taxon>
        <taxon>Bdellovibrionota</taxon>
        <taxon>Oligoflexia</taxon>
        <taxon>Silvanigrellales</taxon>
        <taxon>Spirobacillus</taxon>
    </lineage>
</organism>
<dbReference type="Proteomes" id="UP000253934">
    <property type="component" value="Unassembled WGS sequence"/>
</dbReference>
<comment type="caution">
    <text evidence="2">The sequence shown here is derived from an EMBL/GenBank/DDBJ whole genome shotgun (WGS) entry which is preliminary data.</text>
</comment>
<proteinExistence type="predicted"/>
<feature type="transmembrane region" description="Helical" evidence="1">
    <location>
        <begin position="6"/>
        <end position="25"/>
    </location>
</feature>
<protein>
    <submittedName>
        <fullName evidence="2">Uncharacterized protein</fullName>
    </submittedName>
</protein>
<evidence type="ECO:0000313" key="2">
    <source>
        <dbReference type="EMBL" id="RDB36216.1"/>
    </source>
</evidence>
<keyword evidence="1" id="KW-1133">Transmembrane helix</keyword>
<dbReference type="EMBL" id="QOVW01000065">
    <property type="protein sequence ID" value="RDB36216.1"/>
    <property type="molecule type" value="Genomic_DNA"/>
</dbReference>
<reference evidence="2" key="1">
    <citation type="submission" date="2018-04" db="EMBL/GenBank/DDBJ databases">
        <title>Draft genome sequence of the Candidatus Spirobacillus cienkowskii, a pathogen of freshwater Daphnia species, reconstructed from hemolymph metagenomic reads.</title>
        <authorList>
            <person name="Bresciani L."/>
            <person name="Lemos L.N."/>
            <person name="Wale N."/>
            <person name="Lin J.Y."/>
            <person name="Fernandes G.R."/>
            <person name="Duffy M.A."/>
            <person name="Rodrigues J.M."/>
        </authorList>
    </citation>
    <scope>NUCLEOTIDE SEQUENCE [LARGE SCALE GENOMIC DNA]</scope>
    <source>
        <strain evidence="2">Binning01</strain>
    </source>
</reference>
<sequence>MFKYKYLLYFIIIFALYFKTIRFVWADVNEVGKIENIIGEGIVFDGKNYASIQRNMLIRITDVIIRRPLSF</sequence>
<gene>
    <name evidence="2" type="ORF">DCC88_06455</name>
</gene>
<name>A0A369KYF1_9BACT</name>
<evidence type="ECO:0000313" key="3">
    <source>
        <dbReference type="Proteomes" id="UP000253934"/>
    </source>
</evidence>
<evidence type="ECO:0000256" key="1">
    <source>
        <dbReference type="SAM" id="Phobius"/>
    </source>
</evidence>